<organism evidence="1 2">
    <name type="scientific">Carboxydichorda subterranea</name>
    <dbReference type="NCBI Taxonomy" id="3109565"/>
    <lineage>
        <taxon>Bacteria</taxon>
        <taxon>Bacillati</taxon>
        <taxon>Bacillota</taxon>
        <taxon>Limnochordia</taxon>
        <taxon>Limnochordales</taxon>
        <taxon>Geochordaceae</taxon>
        <taxon>Carboxydichorda</taxon>
    </lineage>
</organism>
<evidence type="ECO:0000313" key="2">
    <source>
        <dbReference type="Proteomes" id="UP001332192"/>
    </source>
</evidence>
<proteinExistence type="predicted"/>
<evidence type="ECO:0000313" key="1">
    <source>
        <dbReference type="EMBL" id="WRP18771.1"/>
    </source>
</evidence>
<gene>
    <name evidence="1" type="ORF">U7230_07205</name>
</gene>
<protein>
    <submittedName>
        <fullName evidence="1">Uncharacterized protein</fullName>
    </submittedName>
</protein>
<dbReference type="RefSeq" id="WP_324718043.1">
    <property type="nucleotide sequence ID" value="NZ_CP141615.1"/>
</dbReference>
<dbReference type="Proteomes" id="UP001332192">
    <property type="component" value="Chromosome"/>
</dbReference>
<sequence length="140" mass="15196">MSASHVAKALIPQIVLLAYFQIVEWVPLFPWNDLAGGNPQGGLDIAVGAVQTALIAGTASGNRQALHVAQAFYGTWLALQVVNWWVPYFFGAGDAAMESYARQFGRTHKFLPPIADHPVPDSNHVVLHALLVWTLVELAP</sequence>
<dbReference type="EMBL" id="CP141615">
    <property type="protein sequence ID" value="WRP18771.1"/>
    <property type="molecule type" value="Genomic_DNA"/>
</dbReference>
<name>A0ABZ1C1Y0_9FIRM</name>
<keyword evidence="2" id="KW-1185">Reference proteome</keyword>
<accession>A0ABZ1C1Y0</accession>
<reference evidence="1 2" key="1">
    <citation type="journal article" date="2024" name="Front. Microbiol.">
        <title>Novel thermophilic genera Geochorda gen. nov. and Carboxydochorda gen. nov. from the deep terrestrial subsurface reveal the ecophysiological diversity in the class Limnochordia.</title>
        <authorList>
            <person name="Karnachuk O.V."/>
            <person name="Lukina A.P."/>
            <person name="Avakyan M.R."/>
            <person name="Kadnikov V.V."/>
            <person name="Begmatov S."/>
            <person name="Beletsky A.V."/>
            <person name="Vlasova K.G."/>
            <person name="Novikov A.A."/>
            <person name="Shcherbakova V.A."/>
            <person name="Mardanov A.V."/>
            <person name="Ravin N.V."/>
        </authorList>
    </citation>
    <scope>NUCLEOTIDE SEQUENCE [LARGE SCALE GENOMIC DNA]</scope>
    <source>
        <strain evidence="1 2">L945</strain>
    </source>
</reference>